<keyword evidence="4" id="KW-1185">Reference proteome</keyword>
<feature type="compositionally biased region" description="Low complexity" evidence="1">
    <location>
        <begin position="799"/>
        <end position="830"/>
    </location>
</feature>
<dbReference type="EMBL" id="MCGR01000001">
    <property type="protein sequence ID" value="ORY92832.1"/>
    <property type="molecule type" value="Genomic_DNA"/>
</dbReference>
<feature type="region of interest" description="Disordered" evidence="1">
    <location>
        <begin position="435"/>
        <end position="462"/>
    </location>
</feature>
<feature type="compositionally biased region" description="Low complexity" evidence="1">
    <location>
        <begin position="71"/>
        <end position="95"/>
    </location>
</feature>
<dbReference type="GO" id="GO:0033553">
    <property type="term" value="C:rDNA heterochromatin"/>
    <property type="evidence" value="ECO:0007669"/>
    <property type="project" value="TreeGrafter"/>
</dbReference>
<feature type="domain" description="Spondin" evidence="2">
    <location>
        <begin position="1"/>
        <end position="48"/>
    </location>
</feature>
<feature type="compositionally biased region" description="Polar residues" evidence="1">
    <location>
        <begin position="204"/>
        <end position="226"/>
    </location>
</feature>
<feature type="compositionally biased region" description="Low complexity" evidence="1">
    <location>
        <begin position="17"/>
        <end position="40"/>
    </location>
</feature>
<feature type="region of interest" description="Disordered" evidence="1">
    <location>
        <begin position="204"/>
        <end position="287"/>
    </location>
</feature>
<dbReference type="InterPro" id="IPR009465">
    <property type="entry name" value="Spondin_N"/>
</dbReference>
<dbReference type="Pfam" id="PF16761">
    <property type="entry name" value="Clr2_transil"/>
    <property type="match status" value="1"/>
</dbReference>
<dbReference type="InterPro" id="IPR038986">
    <property type="entry name" value="Clr2"/>
</dbReference>
<dbReference type="InterPro" id="IPR031915">
    <property type="entry name" value="Clr2_N"/>
</dbReference>
<feature type="region of interest" description="Disordered" evidence="1">
    <location>
        <begin position="787"/>
        <end position="842"/>
    </location>
</feature>
<dbReference type="AlphaFoldDB" id="A0A1Y2G4I8"/>
<feature type="compositionally biased region" description="Low complexity" evidence="1">
    <location>
        <begin position="48"/>
        <end position="57"/>
    </location>
</feature>
<dbReference type="STRING" id="106004.A0A1Y2G4I8"/>
<dbReference type="GO" id="GO:0030466">
    <property type="term" value="P:silent mating-type cassette heterochromatin formation"/>
    <property type="evidence" value="ECO:0007669"/>
    <property type="project" value="TreeGrafter"/>
</dbReference>
<reference evidence="3 4" key="1">
    <citation type="submission" date="2016-07" db="EMBL/GenBank/DDBJ databases">
        <title>Pervasive Adenine N6-methylation of Active Genes in Fungi.</title>
        <authorList>
            <consortium name="DOE Joint Genome Institute"/>
            <person name="Mondo S.J."/>
            <person name="Dannebaum R.O."/>
            <person name="Kuo R.C."/>
            <person name="Labutti K."/>
            <person name="Haridas S."/>
            <person name="Kuo A."/>
            <person name="Salamov A."/>
            <person name="Ahrendt S.R."/>
            <person name="Lipzen A."/>
            <person name="Sullivan W."/>
            <person name="Andreopoulos W.B."/>
            <person name="Clum A."/>
            <person name="Lindquist E."/>
            <person name="Daum C."/>
            <person name="Ramamoorthy G.K."/>
            <person name="Gryganskyi A."/>
            <person name="Culley D."/>
            <person name="Magnuson J.K."/>
            <person name="James T.Y."/>
            <person name="O'Malley M.A."/>
            <person name="Stajich J.E."/>
            <person name="Spatafora J.W."/>
            <person name="Visel A."/>
            <person name="Grigoriev I.V."/>
        </authorList>
    </citation>
    <scope>NUCLEOTIDE SEQUENCE [LARGE SCALE GENOMIC DNA]</scope>
    <source>
        <strain evidence="3 4">62-1032</strain>
    </source>
</reference>
<comment type="caution">
    <text evidence="3">The sequence shown here is derived from an EMBL/GenBank/DDBJ whole genome shotgun (WGS) entry which is preliminary data.</text>
</comment>
<dbReference type="InParanoid" id="A0A1Y2G4I8"/>
<proteinExistence type="predicted"/>
<dbReference type="InterPro" id="IPR018839">
    <property type="entry name" value="Tscrpt-silencing_Clr2_C"/>
</dbReference>
<dbReference type="PANTHER" id="PTHR38046:SF1">
    <property type="entry name" value="CRYPTIC LOCI REGULATOR 2"/>
    <property type="match status" value="1"/>
</dbReference>
<dbReference type="Proteomes" id="UP000193467">
    <property type="component" value="Unassembled WGS sequence"/>
</dbReference>
<dbReference type="PANTHER" id="PTHR38046">
    <property type="entry name" value="CRYPTIC LOCI REGULATOR 2"/>
    <property type="match status" value="1"/>
</dbReference>
<dbReference type="GO" id="GO:0070824">
    <property type="term" value="C:SHREC complex"/>
    <property type="evidence" value="ECO:0007669"/>
    <property type="project" value="InterPro"/>
</dbReference>
<evidence type="ECO:0000313" key="4">
    <source>
        <dbReference type="Proteomes" id="UP000193467"/>
    </source>
</evidence>
<feature type="compositionally biased region" description="Low complexity" evidence="1">
    <location>
        <begin position="124"/>
        <end position="145"/>
    </location>
</feature>
<feature type="compositionally biased region" description="Polar residues" evidence="1">
    <location>
        <begin position="96"/>
        <end position="107"/>
    </location>
</feature>
<feature type="region of interest" description="Disordered" evidence="1">
    <location>
        <begin position="945"/>
        <end position="971"/>
    </location>
</feature>
<evidence type="ECO:0000256" key="1">
    <source>
        <dbReference type="SAM" id="MobiDB-lite"/>
    </source>
</evidence>
<dbReference type="Pfam" id="PF10383">
    <property type="entry name" value="Clr2"/>
    <property type="match status" value="1"/>
</dbReference>
<dbReference type="PROSITE" id="PS51020">
    <property type="entry name" value="SPONDIN"/>
    <property type="match status" value="1"/>
</dbReference>
<accession>A0A1Y2G4I8</accession>
<evidence type="ECO:0000259" key="2">
    <source>
        <dbReference type="PROSITE" id="PS51020"/>
    </source>
</evidence>
<evidence type="ECO:0000313" key="3">
    <source>
        <dbReference type="EMBL" id="ORY92832.1"/>
    </source>
</evidence>
<protein>
    <recommendedName>
        <fullName evidence="2">Spondin domain-containing protein</fullName>
    </recommendedName>
</protein>
<feature type="region of interest" description="Disordered" evidence="1">
    <location>
        <begin position="483"/>
        <end position="512"/>
    </location>
</feature>
<name>A0A1Y2G4I8_9BASI</name>
<dbReference type="OrthoDB" id="2535395at2759"/>
<sequence length="971" mass="105182">MSWRPTLSLEGLGFGLGKKSTITTSTTPTPAAPLQPQVRATPPPPTRPTRSPSQSATSPPPVAHQSTQLQPTLAPAPTITTTTSAAAHSPTTNASQQPLDSQPPTAMQSQPTTSNQPPTPAAPPTTLQTAPTPSAAPPLSSAPSTVHQPLPSPSKTPLFFSEPNDDGYISSDLSEAEEIDQLASNSEATNPAPIASTSRAILPATPSSRASPNHFTPSVNGGSSATKKAKQPRASNSASRPSGGARINGTIPPLPHYSVVRSSNNSQTDPHRIIINPGVTDGSRSRWVTNTTPGQVVAGRLNWHELQSPTEGKHKAWRYGLGKELADKLELNTPKPGGKPDFWILDNWPDNYQFTVHHTAGKGNGLDRLDAYLHGSAATVKFRTVNEFTPHLYWLLTHGPNDNLTCKCKYCAKKTQTEVNASLGLENYRAPSVKRESSIAGSSVGGGHGSGRPAKKIKRSLEFSDEEEEDEVVVDTGYLADKTRKGNKLAREKPRKPKKDATPTYSGTYVNKERDTDLSDGALYRVGELVWVELPTPFVDLKMGTSERITHWIAVVAERTIRSISSKKPSQVLQPGVAPFFDNKQTFAYRCSLLAVDAEVTKTEQHLQAWLADSPHSGLLAVDRIVAQESVRHAWDPKLMQCRRPKLEEMVGLHQAITPFALASQIAAHIAGSFCLVDRYKITADHLHTSSTITQEERLRRDKTLDFYHYQCLWWGGERIWSGELVRLVPNLDSFPEGPIPHSKGANQRSLFLQISAIYKDKETDQAKLAGKLFELRDLKGVTEIEGEEGGSALSRIEGTGSSSNGVNGNGKGKSTSPSLSPSPSILDPHLPSPPPGFEFRSLNRRGSSTVIDAEYVAGRYYNLPLSLQSRQEIERVLSKVPPLEEVVGDTVLDRETRAVALAGLTHARVVYMTCSTWTVDRHTAITDAEHTAQKEMSDWFQAREEESSDSASASVEAGTAGAGEAMDLSV</sequence>
<dbReference type="GO" id="GO:0031934">
    <property type="term" value="C:mating-type region heterochromatin"/>
    <property type="evidence" value="ECO:0007669"/>
    <property type="project" value="TreeGrafter"/>
</dbReference>
<feature type="compositionally biased region" description="Basic and acidic residues" evidence="1">
    <location>
        <begin position="483"/>
        <end position="492"/>
    </location>
</feature>
<organism evidence="3 4">
    <name type="scientific">Leucosporidium creatinivorum</name>
    <dbReference type="NCBI Taxonomy" id="106004"/>
    <lineage>
        <taxon>Eukaryota</taxon>
        <taxon>Fungi</taxon>
        <taxon>Dikarya</taxon>
        <taxon>Basidiomycota</taxon>
        <taxon>Pucciniomycotina</taxon>
        <taxon>Microbotryomycetes</taxon>
        <taxon>Leucosporidiales</taxon>
        <taxon>Leucosporidium</taxon>
    </lineage>
</organism>
<feature type="region of interest" description="Disordered" evidence="1">
    <location>
        <begin position="1"/>
        <end position="170"/>
    </location>
</feature>
<gene>
    <name evidence="3" type="ORF">BCR35DRAFT_323209</name>
</gene>